<dbReference type="EMBL" id="JAJJML010000001">
    <property type="protein sequence ID" value="MCC9036837.1"/>
    <property type="molecule type" value="Genomic_DNA"/>
</dbReference>
<protein>
    <recommendedName>
        <fullName evidence="6">Lipoprotein</fullName>
    </recommendedName>
</protein>
<dbReference type="Proteomes" id="UP000603715">
    <property type="component" value="Unassembled WGS sequence"/>
</dbReference>
<reference evidence="3" key="1">
    <citation type="submission" date="2021-11" db="EMBL/GenBank/DDBJ databases">
        <title>Description of novel Chryseobacterium species.</title>
        <authorList>
            <person name="Saticioglu I.B."/>
            <person name="Ay H."/>
            <person name="Altun S."/>
            <person name="Duman M."/>
        </authorList>
    </citation>
    <scope>NUCLEOTIDE SEQUENCE</scope>
    <source>
        <strain evidence="3">C-39</strain>
    </source>
</reference>
<dbReference type="AlphaFoldDB" id="A0A9Q3UYQ5"/>
<sequence>MKKIIPFTLLMAICLSCSKKSTAADLQVKNKIIDSLRDELRDCRSQAQIMADVLEKERIEEQKKKDSH</sequence>
<reference evidence="4" key="2">
    <citation type="submission" date="2023-07" db="EMBL/GenBank/DDBJ databases">
        <title>Description of novel Chryseobacterium sp. strain C-2.</title>
        <authorList>
            <person name="Saticioglu I.B."/>
        </authorList>
    </citation>
    <scope>NUCLEOTIDE SEQUENCE [LARGE SCALE GENOMIC DNA]</scope>
    <source>
        <strain evidence="4">C-2</strain>
    </source>
</reference>
<evidence type="ECO:0000313" key="3">
    <source>
        <dbReference type="EMBL" id="MCC9036837.1"/>
    </source>
</evidence>
<name>A0A9Q3UYQ5_9FLAO</name>
<dbReference type="RefSeq" id="WP_191180863.1">
    <property type="nucleotide sequence ID" value="NZ_JACXXP010000032.1"/>
</dbReference>
<evidence type="ECO:0000313" key="5">
    <source>
        <dbReference type="Proteomes" id="UP001107960"/>
    </source>
</evidence>
<accession>A0A9Q3UYQ5</accession>
<organism evidence="3 5">
    <name type="scientific">Chryseobacterium muglaense</name>
    <dbReference type="NCBI Taxonomy" id="2893752"/>
    <lineage>
        <taxon>Bacteria</taxon>
        <taxon>Pseudomonadati</taxon>
        <taxon>Bacteroidota</taxon>
        <taxon>Flavobacteriia</taxon>
        <taxon>Flavobacteriales</taxon>
        <taxon>Weeksellaceae</taxon>
        <taxon>Chryseobacterium group</taxon>
        <taxon>Chryseobacterium</taxon>
    </lineage>
</organism>
<keyword evidence="4" id="KW-1185">Reference proteome</keyword>
<keyword evidence="1" id="KW-0732">Signal</keyword>
<proteinExistence type="predicted"/>
<comment type="caution">
    <text evidence="3">The sequence shown here is derived from an EMBL/GenBank/DDBJ whole genome shotgun (WGS) entry which is preliminary data.</text>
</comment>
<evidence type="ECO:0000256" key="1">
    <source>
        <dbReference type="SAM" id="SignalP"/>
    </source>
</evidence>
<reference evidence="2" key="3">
    <citation type="submission" date="2024-05" db="EMBL/GenBank/DDBJ databases">
        <title>Description of novel Chryseobacterium sp. strain C-2.</title>
        <authorList>
            <person name="Saticioglu I.B."/>
        </authorList>
    </citation>
    <scope>NUCLEOTIDE SEQUENCE</scope>
    <source>
        <strain evidence="2">C-2</strain>
    </source>
</reference>
<gene>
    <name evidence="2" type="ORF">IEW27_17855</name>
    <name evidence="3" type="ORF">LNP80_21755</name>
</gene>
<feature type="signal peptide" evidence="1">
    <location>
        <begin position="1"/>
        <end position="23"/>
    </location>
</feature>
<dbReference type="Proteomes" id="UP001107960">
    <property type="component" value="Unassembled WGS sequence"/>
</dbReference>
<evidence type="ECO:0000313" key="4">
    <source>
        <dbReference type="Proteomes" id="UP000603715"/>
    </source>
</evidence>
<feature type="chain" id="PRO_5040371192" description="Lipoprotein" evidence="1">
    <location>
        <begin position="24"/>
        <end position="68"/>
    </location>
</feature>
<evidence type="ECO:0008006" key="6">
    <source>
        <dbReference type="Google" id="ProtNLM"/>
    </source>
</evidence>
<evidence type="ECO:0000313" key="2">
    <source>
        <dbReference type="EMBL" id="MBD3906451.1"/>
    </source>
</evidence>
<dbReference type="EMBL" id="JACXXP010000032">
    <property type="protein sequence ID" value="MBD3906451.1"/>
    <property type="molecule type" value="Genomic_DNA"/>
</dbReference>